<sequence length="425" mass="45360">MQRKINLLLLFFSLIGGGIAFVIGEILLTRWLDEIPSILLVGLYFAVVGLGVGLGCLIAEMVSPRLNGASWKQRYLGLSWKLLPIMLVLLFGVGAVTEFVYELNFGGAKPVKDVVLVIDDSGSMMQSDPNNSRYTAAQALVKRMDKDNQVAVLTFSDVASVAQPMTSLANPADIDRVTSAIASLQTTEGGTNISGALSEAMSVINGDEAADRGAMVILLSDGFSEFDTSRELQNYLDRGVKVNTIGLGLDDPSGSYLLQDIATTTGGQYYDVTDANLLGDVFQQIYERLGDRTLLTERTDVTADSPYYAAVRILSLLIIGAALGLGLGIMFDNRYLAKSFGLGGAVSGLIAGLILEFGLSGHSFLNGIIRLIAVLILAGIIALFTVVVPIGEGRISRRGQKGVPSKAPASDHFPNPRRDRSSKGF</sequence>
<dbReference type="SUPFAM" id="SSF53300">
    <property type="entry name" value="vWA-like"/>
    <property type="match status" value="1"/>
</dbReference>
<feature type="transmembrane region" description="Helical" evidence="2">
    <location>
        <begin position="307"/>
        <end position="328"/>
    </location>
</feature>
<feature type="region of interest" description="Disordered" evidence="1">
    <location>
        <begin position="396"/>
        <end position="425"/>
    </location>
</feature>
<protein>
    <submittedName>
        <fullName evidence="4">von Willebrand factor A</fullName>
    </submittedName>
</protein>
<evidence type="ECO:0000256" key="2">
    <source>
        <dbReference type="SAM" id="Phobius"/>
    </source>
</evidence>
<feature type="transmembrane region" description="Helical" evidence="2">
    <location>
        <begin position="335"/>
        <end position="355"/>
    </location>
</feature>
<dbReference type="eggNOG" id="COG2304">
    <property type="taxonomic scope" value="Bacteria"/>
</dbReference>
<comment type="caution">
    <text evidence="4">The sequence shown here is derived from an EMBL/GenBank/DDBJ whole genome shotgun (WGS) entry which is preliminary data.</text>
</comment>
<feature type="transmembrane region" description="Helical" evidence="2">
    <location>
        <begin position="80"/>
        <end position="101"/>
    </location>
</feature>
<dbReference type="InterPro" id="IPR036465">
    <property type="entry name" value="vWFA_dom_sf"/>
</dbReference>
<dbReference type="InterPro" id="IPR051266">
    <property type="entry name" value="CLCR"/>
</dbReference>
<dbReference type="STRING" id="268407.PWYN_07785"/>
<reference evidence="4 5" key="1">
    <citation type="submission" date="2014-08" db="EMBL/GenBank/DDBJ databases">
        <authorList>
            <person name="den Bakker H.C."/>
        </authorList>
    </citation>
    <scope>NUCLEOTIDE SEQUENCE [LARGE SCALE GENOMIC DNA]</scope>
    <source>
        <strain evidence="4 5">DSM 18334</strain>
    </source>
</reference>
<organism evidence="4 5">
    <name type="scientific">Paenibacillus wynnii</name>
    <dbReference type="NCBI Taxonomy" id="268407"/>
    <lineage>
        <taxon>Bacteria</taxon>
        <taxon>Bacillati</taxon>
        <taxon>Bacillota</taxon>
        <taxon>Bacilli</taxon>
        <taxon>Bacillales</taxon>
        <taxon>Paenibacillaceae</taxon>
        <taxon>Paenibacillus</taxon>
    </lineage>
</organism>
<keyword evidence="2" id="KW-0472">Membrane</keyword>
<dbReference type="AlphaFoldDB" id="A0A098MB18"/>
<dbReference type="Gene3D" id="3.40.50.410">
    <property type="entry name" value="von Willebrand factor, type A domain"/>
    <property type="match status" value="1"/>
</dbReference>
<keyword evidence="2" id="KW-0812">Transmembrane</keyword>
<name>A0A098MB18_9BACL</name>
<dbReference type="RefSeq" id="WP_036650046.1">
    <property type="nucleotide sequence ID" value="NZ_JQCR01000002.1"/>
</dbReference>
<dbReference type="PANTHER" id="PTHR10579">
    <property type="entry name" value="CALCIUM-ACTIVATED CHLORIDE CHANNEL REGULATOR"/>
    <property type="match status" value="1"/>
</dbReference>
<feature type="domain" description="VWFA" evidence="3">
    <location>
        <begin position="113"/>
        <end position="285"/>
    </location>
</feature>
<proteinExistence type="predicted"/>
<dbReference type="PROSITE" id="PS50234">
    <property type="entry name" value="VWFA"/>
    <property type="match status" value="1"/>
</dbReference>
<reference evidence="4 5" key="2">
    <citation type="submission" date="2014-10" db="EMBL/GenBank/DDBJ databases">
        <title>Comparative genomics of the Paenibacillus odorifer group.</title>
        <authorList>
            <person name="Tsai Y.-C."/>
            <person name="Martin N."/>
            <person name="Korlach J."/>
            <person name="Wiedmann M."/>
        </authorList>
    </citation>
    <scope>NUCLEOTIDE SEQUENCE [LARGE SCALE GENOMIC DNA]</scope>
    <source>
        <strain evidence="4 5">DSM 18334</strain>
    </source>
</reference>
<dbReference type="EMBL" id="JQCR01000002">
    <property type="protein sequence ID" value="KGE19261.1"/>
    <property type="molecule type" value="Genomic_DNA"/>
</dbReference>
<dbReference type="CDD" id="cd00198">
    <property type="entry name" value="vWFA"/>
    <property type="match status" value="1"/>
</dbReference>
<dbReference type="SMART" id="SM00327">
    <property type="entry name" value="VWA"/>
    <property type="match status" value="1"/>
</dbReference>
<gene>
    <name evidence="4" type="ORF">PWYN_07785</name>
</gene>
<dbReference type="PANTHER" id="PTHR10579:SF43">
    <property type="entry name" value="ZINC FINGER (C3HC4-TYPE RING FINGER) FAMILY PROTEIN"/>
    <property type="match status" value="1"/>
</dbReference>
<feature type="transmembrane region" description="Helical" evidence="2">
    <location>
        <begin position="38"/>
        <end position="59"/>
    </location>
</feature>
<accession>A0A098MB18</accession>
<keyword evidence="5" id="KW-1185">Reference proteome</keyword>
<feature type="transmembrane region" description="Helical" evidence="2">
    <location>
        <begin position="7"/>
        <end position="32"/>
    </location>
</feature>
<evidence type="ECO:0000259" key="3">
    <source>
        <dbReference type="PROSITE" id="PS50234"/>
    </source>
</evidence>
<dbReference type="OrthoDB" id="6206554at2"/>
<evidence type="ECO:0000256" key="1">
    <source>
        <dbReference type="SAM" id="MobiDB-lite"/>
    </source>
</evidence>
<evidence type="ECO:0000313" key="5">
    <source>
        <dbReference type="Proteomes" id="UP000029734"/>
    </source>
</evidence>
<feature type="compositionally biased region" description="Basic and acidic residues" evidence="1">
    <location>
        <begin position="414"/>
        <end position="425"/>
    </location>
</feature>
<keyword evidence="2" id="KW-1133">Transmembrane helix</keyword>
<feature type="transmembrane region" description="Helical" evidence="2">
    <location>
        <begin position="367"/>
        <end position="391"/>
    </location>
</feature>
<dbReference type="Proteomes" id="UP000029734">
    <property type="component" value="Unassembled WGS sequence"/>
</dbReference>
<dbReference type="InterPro" id="IPR002035">
    <property type="entry name" value="VWF_A"/>
</dbReference>
<dbReference type="Pfam" id="PF00092">
    <property type="entry name" value="VWA"/>
    <property type="match status" value="1"/>
</dbReference>
<evidence type="ECO:0000313" key="4">
    <source>
        <dbReference type="EMBL" id="KGE19261.1"/>
    </source>
</evidence>